<accession>A0A0V0WKR5</accession>
<dbReference type="Proteomes" id="UP000054783">
    <property type="component" value="Unassembled WGS sequence"/>
</dbReference>
<name>A0A0V0WKR5_9BILA</name>
<keyword evidence="2" id="KW-1185">Reference proteome</keyword>
<gene>
    <name evidence="1" type="ORF">T12_15097</name>
</gene>
<protein>
    <submittedName>
        <fullName evidence="1">Uncharacterized protein</fullName>
    </submittedName>
</protein>
<dbReference type="EMBL" id="JYDQ01005569">
    <property type="protein sequence ID" value="KRX76385.1"/>
    <property type="molecule type" value="Genomic_DNA"/>
</dbReference>
<evidence type="ECO:0000313" key="1">
    <source>
        <dbReference type="EMBL" id="KRX76385.1"/>
    </source>
</evidence>
<organism evidence="1 2">
    <name type="scientific">Trichinella patagoniensis</name>
    <dbReference type="NCBI Taxonomy" id="990121"/>
    <lineage>
        <taxon>Eukaryota</taxon>
        <taxon>Metazoa</taxon>
        <taxon>Ecdysozoa</taxon>
        <taxon>Nematoda</taxon>
        <taxon>Enoplea</taxon>
        <taxon>Dorylaimia</taxon>
        <taxon>Trichinellida</taxon>
        <taxon>Trichinellidae</taxon>
        <taxon>Trichinella</taxon>
    </lineage>
</organism>
<dbReference type="AlphaFoldDB" id="A0A0V0WKR5"/>
<proteinExistence type="predicted"/>
<evidence type="ECO:0000313" key="2">
    <source>
        <dbReference type="Proteomes" id="UP000054783"/>
    </source>
</evidence>
<sequence>MFVTVDHAYCLPKRGTKPSLITGVTKSECH</sequence>
<comment type="caution">
    <text evidence="1">The sequence shown here is derived from an EMBL/GenBank/DDBJ whole genome shotgun (WGS) entry which is preliminary data.</text>
</comment>
<reference evidence="1 2" key="1">
    <citation type="submission" date="2015-01" db="EMBL/GenBank/DDBJ databases">
        <title>Evolution of Trichinella species and genotypes.</title>
        <authorList>
            <person name="Korhonen P.K."/>
            <person name="Edoardo P."/>
            <person name="Giuseppe L.R."/>
            <person name="Gasser R.B."/>
        </authorList>
    </citation>
    <scope>NUCLEOTIDE SEQUENCE [LARGE SCALE GENOMIC DNA]</scope>
    <source>
        <strain evidence="1">ISS2496</strain>
    </source>
</reference>